<dbReference type="RefSeq" id="WP_255916457.1">
    <property type="nucleotide sequence ID" value="NZ_JANFQO010000027.1"/>
</dbReference>
<accession>A0ABT1QYA1</accession>
<dbReference type="EMBL" id="JANFQO010000027">
    <property type="protein sequence ID" value="MCQ4167269.1"/>
    <property type="molecule type" value="Genomic_DNA"/>
</dbReference>
<organism evidence="1 2">
    <name type="scientific">Tahibacter harae</name>
    <dbReference type="NCBI Taxonomy" id="2963937"/>
    <lineage>
        <taxon>Bacteria</taxon>
        <taxon>Pseudomonadati</taxon>
        <taxon>Pseudomonadota</taxon>
        <taxon>Gammaproteobacteria</taxon>
        <taxon>Lysobacterales</taxon>
        <taxon>Rhodanobacteraceae</taxon>
        <taxon>Tahibacter</taxon>
    </lineage>
</organism>
<protein>
    <recommendedName>
        <fullName evidence="3">CHAP domain-containing protein</fullName>
    </recommendedName>
</protein>
<name>A0ABT1QYA1_9GAMM</name>
<evidence type="ECO:0000313" key="2">
    <source>
        <dbReference type="Proteomes" id="UP001165498"/>
    </source>
</evidence>
<sequence length="177" mass="19107">MPSPNRPGPLGLDSNNCMIDFGTLMRVVTPCPTMLPELPPQEAAKPVAAAAGVPGYSVDAAVKHINANAHSKSQQQCGKYVRLAIAKGGANFPQPYPGSAKDYGPVLSKLGFSKVPSEAYAPQRGDVVIFQGNSRSKHGHAQMWNGTEWVSDFRQGTDIYPGQTYRSEKTAYEIFRP</sequence>
<evidence type="ECO:0008006" key="3">
    <source>
        <dbReference type="Google" id="ProtNLM"/>
    </source>
</evidence>
<comment type="caution">
    <text evidence="1">The sequence shown here is derived from an EMBL/GenBank/DDBJ whole genome shotgun (WGS) entry which is preliminary data.</text>
</comment>
<gene>
    <name evidence="1" type="ORF">NM961_21355</name>
</gene>
<proteinExistence type="predicted"/>
<evidence type="ECO:0000313" key="1">
    <source>
        <dbReference type="EMBL" id="MCQ4167269.1"/>
    </source>
</evidence>
<keyword evidence="2" id="KW-1185">Reference proteome</keyword>
<dbReference type="Gene3D" id="3.90.1720.10">
    <property type="entry name" value="endopeptidase domain like (from Nostoc punctiforme)"/>
    <property type="match status" value="1"/>
</dbReference>
<dbReference type="Proteomes" id="UP001165498">
    <property type="component" value="Unassembled WGS sequence"/>
</dbReference>
<reference evidence="1" key="1">
    <citation type="submission" date="2022-07" db="EMBL/GenBank/DDBJ databases">
        <title>Tahibacter sp., a new gammaproteobacterium isolated from the silt sample collected at pig farm.</title>
        <authorList>
            <person name="Chen H."/>
        </authorList>
    </citation>
    <scope>NUCLEOTIDE SEQUENCE</scope>
    <source>
        <strain evidence="1">P2K</strain>
    </source>
</reference>